<dbReference type="EMBL" id="CP058561">
    <property type="protein sequence ID" value="QUH29856.1"/>
    <property type="molecule type" value="Genomic_DNA"/>
</dbReference>
<organism evidence="1 2">
    <name type="scientific">Vallitalea guaymasensis</name>
    <dbReference type="NCBI Taxonomy" id="1185412"/>
    <lineage>
        <taxon>Bacteria</taxon>
        <taxon>Bacillati</taxon>
        <taxon>Bacillota</taxon>
        <taxon>Clostridia</taxon>
        <taxon>Lachnospirales</taxon>
        <taxon>Vallitaleaceae</taxon>
        <taxon>Vallitalea</taxon>
    </lineage>
</organism>
<evidence type="ECO:0000313" key="1">
    <source>
        <dbReference type="EMBL" id="QUH29856.1"/>
    </source>
</evidence>
<dbReference type="SUPFAM" id="SSF109604">
    <property type="entry name" value="HD-domain/PDEase-like"/>
    <property type="match status" value="1"/>
</dbReference>
<dbReference type="AlphaFoldDB" id="A0A8J8MBI7"/>
<dbReference type="Proteomes" id="UP000677305">
    <property type="component" value="Chromosome"/>
</dbReference>
<dbReference type="Gene3D" id="1.10.3210.10">
    <property type="entry name" value="Hypothetical protein af1432"/>
    <property type="match status" value="1"/>
</dbReference>
<dbReference type="KEGG" id="vgu:HYG85_13425"/>
<proteinExistence type="predicted"/>
<gene>
    <name evidence="1" type="ORF">HYG85_13425</name>
</gene>
<name>A0A8J8MBI7_9FIRM</name>
<keyword evidence="2" id="KW-1185">Reference proteome</keyword>
<accession>A0A8J8MBI7</accession>
<sequence>MKVLRNSRHKSLVDLGNVSEYKECVSEILKHPNVKLMETFIQHSDVTTLNHCLNVSYKSFIICKRLHLDCRAGARGGLLHDFYLYDWHETKPKEGKHGFVHPRIALANANRHFKLNKREQDIIAKHMFPLTLKLPRYAESWVVTLVDKWIAIKEIIM</sequence>
<evidence type="ECO:0000313" key="2">
    <source>
        <dbReference type="Proteomes" id="UP000677305"/>
    </source>
</evidence>
<reference evidence="1 2" key="1">
    <citation type="submission" date="2020-07" db="EMBL/GenBank/DDBJ databases">
        <title>Vallitalea guaymasensis genome.</title>
        <authorList>
            <person name="Postec A."/>
        </authorList>
    </citation>
    <scope>NUCLEOTIDE SEQUENCE [LARGE SCALE GENOMIC DNA]</scope>
    <source>
        <strain evidence="1 2">Ra1766G1</strain>
    </source>
</reference>
<protein>
    <submittedName>
        <fullName evidence="1">HD family phosphohydrolase</fullName>
    </submittedName>
</protein>
<dbReference type="RefSeq" id="WP_193774537.1">
    <property type="nucleotide sequence ID" value="NZ_CP058561.1"/>
</dbReference>